<feature type="transmembrane region" description="Helical" evidence="6">
    <location>
        <begin position="70"/>
        <end position="95"/>
    </location>
</feature>
<sequence>MNWLGPPSSLRRYLIYGGMGPIIALNLWVLQQVYLYFEYLITILAIAAILAFLLNYLVDRLERLSLRRGRAILVVLVLTVISLGILGFLGLPIAIDQAKQLLERLPELADTSNKSLQTLAALGRRYRLPIDVDEVTADFILQLKGVATQLPGVAFTTLGRFVDTALILVLAVYMLFYGGSLWRGMMGLLPPPLGTVISQSLRLNIQGFFTAQLVLGGFMFMTLLPFMGLLGVDFGFLFALIIGIAQLIPVIGATLGIGLVFLLVILQNFWLAIKIALIAIILQQIKDNILAPKLLGDMIGLNPLWQFIALLIGGRVAGLLGVFLAIPLAATFKSTVQTMQQRQTP</sequence>
<gene>
    <name evidence="7" type="ORF">L3556_11930</name>
</gene>
<feature type="transmembrane region" description="Helical" evidence="6">
    <location>
        <begin position="269"/>
        <end position="285"/>
    </location>
</feature>
<evidence type="ECO:0000313" key="8">
    <source>
        <dbReference type="Proteomes" id="UP001154265"/>
    </source>
</evidence>
<dbReference type="Pfam" id="PF01594">
    <property type="entry name" value="AI-2E_transport"/>
    <property type="match status" value="1"/>
</dbReference>
<reference evidence="7" key="2">
    <citation type="submission" date="2022-01" db="EMBL/GenBank/DDBJ databases">
        <authorList>
            <person name="Zivanovic Y."/>
            <person name="Moreira D."/>
            <person name="Lopez-Garcia P."/>
        </authorList>
    </citation>
    <scope>NUCLEOTIDE SEQUENCE</scope>
    <source>
        <strain evidence="7">G9</strain>
    </source>
</reference>
<evidence type="ECO:0000256" key="2">
    <source>
        <dbReference type="ARBA" id="ARBA00009773"/>
    </source>
</evidence>
<evidence type="ECO:0000256" key="3">
    <source>
        <dbReference type="ARBA" id="ARBA00022692"/>
    </source>
</evidence>
<comment type="subcellular location">
    <subcellularLocation>
        <location evidence="1">Membrane</location>
        <topology evidence="1">Multi-pass membrane protein</topology>
    </subcellularLocation>
</comment>
<dbReference type="InterPro" id="IPR002549">
    <property type="entry name" value="AI-2E-like"/>
</dbReference>
<keyword evidence="4 6" id="KW-1133">Transmembrane helix</keyword>
<evidence type="ECO:0000256" key="6">
    <source>
        <dbReference type="SAM" id="Phobius"/>
    </source>
</evidence>
<name>A0ABT6F1A0_9SYNE</name>
<dbReference type="Proteomes" id="UP001154265">
    <property type="component" value="Unassembled WGS sequence"/>
</dbReference>
<dbReference type="PANTHER" id="PTHR21716:SF66">
    <property type="entry name" value="TRANSPORT PROTEIN SLL0063-RELATED"/>
    <property type="match status" value="1"/>
</dbReference>
<keyword evidence="5 6" id="KW-0472">Membrane</keyword>
<dbReference type="EMBL" id="JAKKUT010000002">
    <property type="protein sequence ID" value="MDG2991635.1"/>
    <property type="molecule type" value="Genomic_DNA"/>
</dbReference>
<feature type="transmembrane region" description="Helical" evidence="6">
    <location>
        <begin position="305"/>
        <end position="332"/>
    </location>
</feature>
<evidence type="ECO:0000256" key="4">
    <source>
        <dbReference type="ARBA" id="ARBA00022989"/>
    </source>
</evidence>
<feature type="transmembrane region" description="Helical" evidence="6">
    <location>
        <begin position="203"/>
        <end position="224"/>
    </location>
</feature>
<feature type="transmembrane region" description="Helical" evidence="6">
    <location>
        <begin position="165"/>
        <end position="182"/>
    </location>
</feature>
<comment type="similarity">
    <text evidence="2">Belongs to the autoinducer-2 exporter (AI-2E) (TC 2.A.86) family.</text>
</comment>
<evidence type="ECO:0000313" key="7">
    <source>
        <dbReference type="EMBL" id="MDG2991635.1"/>
    </source>
</evidence>
<evidence type="ECO:0000256" key="1">
    <source>
        <dbReference type="ARBA" id="ARBA00004141"/>
    </source>
</evidence>
<feature type="transmembrane region" description="Helical" evidence="6">
    <location>
        <begin position="12"/>
        <end position="30"/>
    </location>
</feature>
<proteinExistence type="inferred from homology"/>
<keyword evidence="8" id="KW-1185">Reference proteome</keyword>
<feature type="transmembrane region" description="Helical" evidence="6">
    <location>
        <begin position="36"/>
        <end position="58"/>
    </location>
</feature>
<keyword evidence="3 6" id="KW-0812">Transmembrane</keyword>
<accession>A0ABT6F1A0</accession>
<dbReference type="PANTHER" id="PTHR21716">
    <property type="entry name" value="TRANSMEMBRANE PROTEIN"/>
    <property type="match status" value="1"/>
</dbReference>
<organism evidence="7 8">
    <name type="scientific">Candidatus Synechococcus calcipolaris G9</name>
    <dbReference type="NCBI Taxonomy" id="1497997"/>
    <lineage>
        <taxon>Bacteria</taxon>
        <taxon>Bacillati</taxon>
        <taxon>Cyanobacteriota</taxon>
        <taxon>Cyanophyceae</taxon>
        <taxon>Synechococcales</taxon>
        <taxon>Synechococcaceae</taxon>
        <taxon>Synechococcus</taxon>
    </lineage>
</organism>
<protein>
    <submittedName>
        <fullName evidence="7">AI-2E family transporter</fullName>
    </submittedName>
</protein>
<comment type="caution">
    <text evidence="7">The sequence shown here is derived from an EMBL/GenBank/DDBJ whole genome shotgun (WGS) entry which is preliminary data.</text>
</comment>
<reference evidence="7" key="1">
    <citation type="journal article" date="2022" name="Genome Biol. Evol.">
        <title>A New Gene Family Diagnostic for Intracellular Biomineralization of Amorphous Ca Carbonates by Cyanobacteria.</title>
        <authorList>
            <person name="Benzerara K."/>
            <person name="Duprat E."/>
            <person name="Bitard-Feildel T."/>
            <person name="Caumes G."/>
            <person name="Cassier-Chauvat C."/>
            <person name="Chauvat F."/>
            <person name="Dezi M."/>
            <person name="Diop S.I."/>
            <person name="Gaschignard G."/>
            <person name="Gorgen S."/>
            <person name="Gugger M."/>
            <person name="Lopez-Garcia P."/>
            <person name="Millet M."/>
            <person name="Skouri-Panet F."/>
            <person name="Moreira D."/>
            <person name="Callebaut I."/>
        </authorList>
    </citation>
    <scope>NUCLEOTIDE SEQUENCE</scope>
    <source>
        <strain evidence="7">G9</strain>
    </source>
</reference>
<feature type="transmembrane region" description="Helical" evidence="6">
    <location>
        <begin position="236"/>
        <end position="262"/>
    </location>
</feature>
<dbReference type="RefSeq" id="WP_277867497.1">
    <property type="nucleotide sequence ID" value="NZ_JAKKUT010000002.1"/>
</dbReference>
<evidence type="ECO:0000256" key="5">
    <source>
        <dbReference type="ARBA" id="ARBA00023136"/>
    </source>
</evidence>